<accession>A0A358HPV5</accession>
<protein>
    <submittedName>
        <fullName evidence="2">Uncharacterized protein</fullName>
    </submittedName>
</protein>
<dbReference type="Proteomes" id="UP000264753">
    <property type="component" value="Unassembled WGS sequence"/>
</dbReference>
<keyword evidence="1" id="KW-0812">Transmembrane</keyword>
<name>A0A358HPV5_9PROT</name>
<feature type="non-terminal residue" evidence="2">
    <location>
        <position position="1"/>
    </location>
</feature>
<sequence length="65" mass="7166">QFDASNLGTAVLLIPVALFGTWLGLWAHDKVNVVVFYRVCYSLLFVTGLKLLWDGITHFISVGAV</sequence>
<dbReference type="EMBL" id="DOOG01000042">
    <property type="protein sequence ID" value="HBU97215.1"/>
    <property type="molecule type" value="Genomic_DNA"/>
</dbReference>
<proteinExistence type="predicted"/>
<comment type="caution">
    <text evidence="2">The sequence shown here is derived from an EMBL/GenBank/DDBJ whole genome shotgun (WGS) entry which is preliminary data.</text>
</comment>
<evidence type="ECO:0000256" key="1">
    <source>
        <dbReference type="SAM" id="Phobius"/>
    </source>
</evidence>
<feature type="transmembrane region" description="Helical" evidence="1">
    <location>
        <begin position="34"/>
        <end position="53"/>
    </location>
</feature>
<reference evidence="2 3" key="1">
    <citation type="journal article" date="2018" name="Nat. Biotechnol.">
        <title>A standardized bacterial taxonomy based on genome phylogeny substantially revises the tree of life.</title>
        <authorList>
            <person name="Parks D.H."/>
            <person name="Chuvochina M."/>
            <person name="Waite D.W."/>
            <person name="Rinke C."/>
            <person name="Skarshewski A."/>
            <person name="Chaumeil P.A."/>
            <person name="Hugenholtz P."/>
        </authorList>
    </citation>
    <scope>NUCLEOTIDE SEQUENCE [LARGE SCALE GENOMIC DNA]</scope>
    <source>
        <strain evidence="2">UBA8707</strain>
    </source>
</reference>
<feature type="transmembrane region" description="Helical" evidence="1">
    <location>
        <begin position="7"/>
        <end position="28"/>
    </location>
</feature>
<evidence type="ECO:0000313" key="2">
    <source>
        <dbReference type="EMBL" id="HBU97215.1"/>
    </source>
</evidence>
<organism evidence="2 3">
    <name type="scientific">Thalassospira lucentensis</name>
    <dbReference type="NCBI Taxonomy" id="168935"/>
    <lineage>
        <taxon>Bacteria</taxon>
        <taxon>Pseudomonadati</taxon>
        <taxon>Pseudomonadota</taxon>
        <taxon>Alphaproteobacteria</taxon>
        <taxon>Rhodospirillales</taxon>
        <taxon>Thalassospiraceae</taxon>
        <taxon>Thalassospira</taxon>
    </lineage>
</organism>
<keyword evidence="1" id="KW-0472">Membrane</keyword>
<gene>
    <name evidence="2" type="ORF">DEF21_04815</name>
</gene>
<evidence type="ECO:0000313" key="3">
    <source>
        <dbReference type="Proteomes" id="UP000264753"/>
    </source>
</evidence>
<keyword evidence="1" id="KW-1133">Transmembrane helix</keyword>
<dbReference type="AlphaFoldDB" id="A0A358HPV5"/>